<feature type="transmembrane region" description="Helical" evidence="1">
    <location>
        <begin position="96"/>
        <end position="115"/>
    </location>
</feature>
<evidence type="ECO:0000313" key="3">
    <source>
        <dbReference type="Proteomes" id="UP000033980"/>
    </source>
</evidence>
<feature type="transmembrane region" description="Helical" evidence="1">
    <location>
        <begin position="241"/>
        <end position="265"/>
    </location>
</feature>
<gene>
    <name evidence="2" type="ORF">UV68_C0024G0001</name>
</gene>
<feature type="transmembrane region" description="Helical" evidence="1">
    <location>
        <begin position="214"/>
        <end position="235"/>
    </location>
</feature>
<keyword evidence="1" id="KW-0472">Membrane</keyword>
<feature type="transmembrane region" description="Helical" evidence="1">
    <location>
        <begin position="277"/>
        <end position="300"/>
    </location>
</feature>
<name>A0A0G1D6C0_9BACT</name>
<keyword evidence="1" id="KW-0812">Transmembrane</keyword>
<comment type="caution">
    <text evidence="2">The sequence shown here is derived from an EMBL/GenBank/DDBJ whole genome shotgun (WGS) entry which is preliminary data.</text>
</comment>
<dbReference type="AlphaFoldDB" id="A0A0G1D6C0"/>
<feature type="transmembrane region" description="Helical" evidence="1">
    <location>
        <begin position="49"/>
        <end position="71"/>
    </location>
</feature>
<sequence>MRITSEKSWWANFMSRNVWIVLCIVAFVSAAYMVNDSHIMHNIIVSPDPFSAVVAYLTVGGMAGLLLNWVFCQTPLGKVIDPSFTGITLMNRKAQLSAFLSGAIGALSTLFLLWGSQIFDPSLVLPLGNIAIFFVFLYEVSGSKVNFRQAIVPVVLVVLGAMLFTYNPVAGTFISWTGFLVLVLLKNGVTAIGEILEQTGVLSGDATSFGFWRFFWLTITGTILAVTVSLIRGQFATYLTALGAAVHGLPWIALTMFLVFFGVGLKNAAKKYTNVSNVMMFMTIPIVLGLPLTLLVNIFWPGTFVGVTFDVLTIVLRLAGALLILFGLIKARKD</sequence>
<feature type="transmembrane region" description="Helical" evidence="1">
    <location>
        <begin position="173"/>
        <end position="193"/>
    </location>
</feature>
<evidence type="ECO:0000313" key="2">
    <source>
        <dbReference type="EMBL" id="KKS93214.1"/>
    </source>
</evidence>
<accession>A0A0G1D6C0</accession>
<proteinExistence type="predicted"/>
<organism evidence="2 3">
    <name type="scientific">Candidatus Collierbacteria bacterium GW2011_GWC2_43_12</name>
    <dbReference type="NCBI Taxonomy" id="1618390"/>
    <lineage>
        <taxon>Bacteria</taxon>
        <taxon>Candidatus Collieribacteriota</taxon>
    </lineage>
</organism>
<protein>
    <submittedName>
        <fullName evidence="2">Uncharacterized protein</fullName>
    </submittedName>
</protein>
<dbReference type="Proteomes" id="UP000033980">
    <property type="component" value="Unassembled WGS sequence"/>
</dbReference>
<reference evidence="2 3" key="1">
    <citation type="journal article" date="2015" name="Nature">
        <title>rRNA introns, odd ribosomes, and small enigmatic genomes across a large radiation of phyla.</title>
        <authorList>
            <person name="Brown C.T."/>
            <person name="Hug L.A."/>
            <person name="Thomas B.C."/>
            <person name="Sharon I."/>
            <person name="Castelle C.J."/>
            <person name="Singh A."/>
            <person name="Wilkins M.J."/>
            <person name="Williams K.H."/>
            <person name="Banfield J.F."/>
        </authorList>
    </citation>
    <scope>NUCLEOTIDE SEQUENCE [LARGE SCALE GENOMIC DNA]</scope>
</reference>
<keyword evidence="1" id="KW-1133">Transmembrane helix</keyword>
<feature type="transmembrane region" description="Helical" evidence="1">
    <location>
        <begin position="306"/>
        <end position="329"/>
    </location>
</feature>
<feature type="transmembrane region" description="Helical" evidence="1">
    <location>
        <begin position="121"/>
        <end position="138"/>
    </location>
</feature>
<feature type="transmembrane region" description="Helical" evidence="1">
    <location>
        <begin position="150"/>
        <end position="167"/>
    </location>
</feature>
<dbReference type="EMBL" id="LCFK01000024">
    <property type="protein sequence ID" value="KKS93214.1"/>
    <property type="molecule type" value="Genomic_DNA"/>
</dbReference>
<evidence type="ECO:0000256" key="1">
    <source>
        <dbReference type="SAM" id="Phobius"/>
    </source>
</evidence>